<dbReference type="GO" id="GO:0006289">
    <property type="term" value="P:nucleotide-excision repair"/>
    <property type="evidence" value="ECO:0007669"/>
    <property type="project" value="InterPro"/>
</dbReference>
<dbReference type="GO" id="GO:0071942">
    <property type="term" value="C:XPC complex"/>
    <property type="evidence" value="ECO:0007669"/>
    <property type="project" value="TreeGrafter"/>
</dbReference>
<evidence type="ECO:0000313" key="2">
    <source>
        <dbReference type="EMBL" id="GMR47761.1"/>
    </source>
</evidence>
<keyword evidence="3" id="KW-1185">Reference proteome</keyword>
<dbReference type="SMART" id="SM01032">
    <property type="entry name" value="BHD_3"/>
    <property type="match status" value="1"/>
</dbReference>
<accession>A0AAN5I1K8</accession>
<dbReference type="AlphaFoldDB" id="A0AAN5I1K8"/>
<dbReference type="GO" id="GO:0000111">
    <property type="term" value="C:nucleotide-excision repair factor 2 complex"/>
    <property type="evidence" value="ECO:0007669"/>
    <property type="project" value="TreeGrafter"/>
</dbReference>
<reference evidence="3" key="1">
    <citation type="submission" date="2022-10" db="EMBL/GenBank/DDBJ databases">
        <title>Genome assembly of Pristionchus species.</title>
        <authorList>
            <person name="Yoshida K."/>
            <person name="Sommer R.J."/>
        </authorList>
    </citation>
    <scope>NUCLEOTIDE SEQUENCE [LARGE SCALE GENOMIC DNA]</scope>
    <source>
        <strain evidence="3">RS5460</strain>
    </source>
</reference>
<dbReference type="PANTHER" id="PTHR12135">
    <property type="entry name" value="DNA REPAIR PROTEIN XP-C / RAD4"/>
    <property type="match status" value="1"/>
</dbReference>
<protein>
    <recommendedName>
        <fullName evidence="1">Rad4 beta-hairpin domain-containing protein</fullName>
    </recommendedName>
</protein>
<dbReference type="GO" id="GO:0003684">
    <property type="term" value="F:damaged DNA binding"/>
    <property type="evidence" value="ECO:0007669"/>
    <property type="project" value="InterPro"/>
</dbReference>
<organism evidence="2 3">
    <name type="scientific">Pristionchus mayeri</name>
    <dbReference type="NCBI Taxonomy" id="1317129"/>
    <lineage>
        <taxon>Eukaryota</taxon>
        <taxon>Metazoa</taxon>
        <taxon>Ecdysozoa</taxon>
        <taxon>Nematoda</taxon>
        <taxon>Chromadorea</taxon>
        <taxon>Rhabditida</taxon>
        <taxon>Rhabditina</taxon>
        <taxon>Diplogasteromorpha</taxon>
        <taxon>Diplogasteroidea</taxon>
        <taxon>Neodiplogasteridae</taxon>
        <taxon>Pristionchus</taxon>
    </lineage>
</organism>
<sequence>MYQPEMVPRRCIYLVPEGLQRVASDLGKDFVPAVIAWYYKGGSTIQLIRGTVFMKDDLPELLAAWKISYKRWKEEKKKDRTDICMRRWKKLIKGMLRLMSMRK</sequence>
<dbReference type="EMBL" id="BTRK01000004">
    <property type="protein sequence ID" value="GMR47761.1"/>
    <property type="molecule type" value="Genomic_DNA"/>
</dbReference>
<dbReference type="GO" id="GO:0005737">
    <property type="term" value="C:cytoplasm"/>
    <property type="evidence" value="ECO:0007669"/>
    <property type="project" value="TreeGrafter"/>
</dbReference>
<feature type="domain" description="Rad4 beta-hairpin" evidence="1">
    <location>
        <begin position="1"/>
        <end position="65"/>
    </location>
</feature>
<dbReference type="Pfam" id="PF10405">
    <property type="entry name" value="BHD_3"/>
    <property type="match status" value="1"/>
</dbReference>
<dbReference type="InterPro" id="IPR018328">
    <property type="entry name" value="Rad4_beta-hairpin_dom3"/>
</dbReference>
<dbReference type="PANTHER" id="PTHR12135:SF0">
    <property type="entry name" value="DNA REPAIR PROTEIN COMPLEMENTING XP-C CELLS"/>
    <property type="match status" value="1"/>
</dbReference>
<evidence type="ECO:0000313" key="3">
    <source>
        <dbReference type="Proteomes" id="UP001328107"/>
    </source>
</evidence>
<evidence type="ECO:0000259" key="1">
    <source>
        <dbReference type="SMART" id="SM01032"/>
    </source>
</evidence>
<comment type="caution">
    <text evidence="2">The sequence shown here is derived from an EMBL/GenBank/DDBJ whole genome shotgun (WGS) entry which is preliminary data.</text>
</comment>
<dbReference type="Proteomes" id="UP001328107">
    <property type="component" value="Unassembled WGS sequence"/>
</dbReference>
<dbReference type="Gene3D" id="3.30.70.2460">
    <property type="entry name" value="Rad4, beta-hairpin domain BHD3"/>
    <property type="match status" value="1"/>
</dbReference>
<gene>
    <name evidence="2" type="ORF">PMAYCL1PPCAC_17956</name>
</gene>
<name>A0AAN5I1K8_9BILA</name>
<dbReference type="GO" id="GO:0006298">
    <property type="term" value="P:mismatch repair"/>
    <property type="evidence" value="ECO:0007669"/>
    <property type="project" value="TreeGrafter"/>
</dbReference>
<dbReference type="GO" id="GO:0003697">
    <property type="term" value="F:single-stranded DNA binding"/>
    <property type="evidence" value="ECO:0007669"/>
    <property type="project" value="TreeGrafter"/>
</dbReference>
<dbReference type="InterPro" id="IPR004583">
    <property type="entry name" value="DNA_repair_Rad4"/>
</dbReference>
<dbReference type="InterPro" id="IPR042488">
    <property type="entry name" value="Rad4_BHD3_sf"/>
</dbReference>
<proteinExistence type="predicted"/>
<feature type="non-terminal residue" evidence="2">
    <location>
        <position position="103"/>
    </location>
</feature>